<dbReference type="InterPro" id="IPR046660">
    <property type="entry name" value="DUF6769"/>
</dbReference>
<keyword evidence="2" id="KW-1185">Reference proteome</keyword>
<dbReference type="EMBL" id="AFFY01000017">
    <property type="protein sequence ID" value="EHH00847.1"/>
    <property type="molecule type" value="Genomic_DNA"/>
</dbReference>
<gene>
    <name evidence="1" type="ORF">HMPREF9441_01231</name>
</gene>
<protein>
    <submittedName>
        <fullName evidence="1">Uncharacterized protein</fullName>
    </submittedName>
</protein>
<evidence type="ECO:0000313" key="2">
    <source>
        <dbReference type="Proteomes" id="UP000003598"/>
    </source>
</evidence>
<proteinExistence type="predicted"/>
<reference evidence="1 2" key="1">
    <citation type="submission" date="2011-03" db="EMBL/GenBank/DDBJ databases">
        <authorList>
            <person name="Weinstock G."/>
            <person name="Sodergren E."/>
            <person name="Clifton S."/>
            <person name="Fulton L."/>
            <person name="Fulton B."/>
            <person name="Courtney L."/>
            <person name="Fronick C."/>
            <person name="Harrison M."/>
            <person name="Strong C."/>
            <person name="Farmer C."/>
            <person name="Delahaunty K."/>
            <person name="Markovic C."/>
            <person name="Hall O."/>
            <person name="Minx P."/>
            <person name="Tomlinson C."/>
            <person name="Mitreva M."/>
            <person name="Hou S."/>
            <person name="Chen J."/>
            <person name="Wollam A."/>
            <person name="Pepin K.H."/>
            <person name="Johnson M."/>
            <person name="Bhonagiri V."/>
            <person name="Zhang X."/>
            <person name="Suruliraj S."/>
            <person name="Warren W."/>
            <person name="Chinwalla A."/>
            <person name="Mardis E.R."/>
            <person name="Wilson R.K."/>
        </authorList>
    </citation>
    <scope>NUCLEOTIDE SEQUENCE [LARGE SCALE GENOMIC DNA]</scope>
    <source>
        <strain evidence="1 2">YIT 11840</strain>
    </source>
</reference>
<dbReference type="OrthoDB" id="1013012at2"/>
<name>G5SPE8_9BACT</name>
<dbReference type="HOGENOM" id="CLU_145231_0_0_10"/>
<sequence>MCAWHFSPIFALTKTRTAETMKKQLHAIILLWLCMLMQAVSVYPHHHHAHILCLGQEMESTRPVKSTHACTSECITHFQLTIPSSGSCFSHKKAVSRPPFILWAACDLSAIHTLQISRRPYNAYRPDLYLSRPIGGKGMRAPPRA</sequence>
<evidence type="ECO:0000313" key="1">
    <source>
        <dbReference type="EMBL" id="EHH00847.1"/>
    </source>
</evidence>
<dbReference type="AlphaFoldDB" id="G5SPE8"/>
<dbReference type="STRING" id="762968.HMPREF9441_01231"/>
<organism evidence="1 2">
    <name type="scientific">Paraprevotella clara YIT 11840</name>
    <dbReference type="NCBI Taxonomy" id="762968"/>
    <lineage>
        <taxon>Bacteria</taxon>
        <taxon>Pseudomonadati</taxon>
        <taxon>Bacteroidota</taxon>
        <taxon>Bacteroidia</taxon>
        <taxon>Bacteroidales</taxon>
        <taxon>Prevotellaceae</taxon>
        <taxon>Paraprevotella</taxon>
    </lineage>
</organism>
<comment type="caution">
    <text evidence="1">The sequence shown here is derived from an EMBL/GenBank/DDBJ whole genome shotgun (WGS) entry which is preliminary data.</text>
</comment>
<dbReference type="Pfam" id="PF20558">
    <property type="entry name" value="DUF6769"/>
    <property type="match status" value="1"/>
</dbReference>
<dbReference type="Proteomes" id="UP000003598">
    <property type="component" value="Unassembled WGS sequence"/>
</dbReference>
<dbReference type="PATRIC" id="fig|762968.3.peg.1101"/>
<accession>G5SPE8</accession>